<accession>A0A183MN03</accession>
<protein>
    <submittedName>
        <fullName evidence="1">Uncharacterized protein</fullName>
    </submittedName>
</protein>
<reference evidence="1 2" key="1">
    <citation type="submission" date="2018-11" db="EMBL/GenBank/DDBJ databases">
        <authorList>
            <consortium name="Pathogen Informatics"/>
        </authorList>
    </citation>
    <scope>NUCLEOTIDE SEQUENCE [LARGE SCALE GENOMIC DNA]</scope>
    <source>
        <strain evidence="1 2">Zambia</strain>
    </source>
</reference>
<sequence length="89" mass="9840">MVHSHYAIGQGVIDLMGCHLIFTPKCRWKITFDGEALKDVKSFTCLGSIIDEHGGSDVDVKAEIGKTRAAYLQVKNSWNSKQLSTDTKV</sequence>
<evidence type="ECO:0000313" key="2">
    <source>
        <dbReference type="Proteomes" id="UP000277204"/>
    </source>
</evidence>
<keyword evidence="2" id="KW-1185">Reference proteome</keyword>
<organism evidence="1 2">
    <name type="scientific">Schistosoma margrebowiei</name>
    <dbReference type="NCBI Taxonomy" id="48269"/>
    <lineage>
        <taxon>Eukaryota</taxon>
        <taxon>Metazoa</taxon>
        <taxon>Spiralia</taxon>
        <taxon>Lophotrochozoa</taxon>
        <taxon>Platyhelminthes</taxon>
        <taxon>Trematoda</taxon>
        <taxon>Digenea</taxon>
        <taxon>Strigeidida</taxon>
        <taxon>Schistosomatoidea</taxon>
        <taxon>Schistosomatidae</taxon>
        <taxon>Schistosoma</taxon>
    </lineage>
</organism>
<name>A0A183MN03_9TREM</name>
<evidence type="ECO:0000313" key="1">
    <source>
        <dbReference type="EMBL" id="VDP23824.1"/>
    </source>
</evidence>
<dbReference type="Proteomes" id="UP000277204">
    <property type="component" value="Unassembled WGS sequence"/>
</dbReference>
<dbReference type="EMBL" id="UZAI01017372">
    <property type="protein sequence ID" value="VDP23824.1"/>
    <property type="molecule type" value="Genomic_DNA"/>
</dbReference>
<gene>
    <name evidence="1" type="ORF">SMRZ_LOCUS17428</name>
</gene>
<proteinExistence type="predicted"/>
<dbReference type="AlphaFoldDB" id="A0A183MN03"/>